<evidence type="ECO:0000313" key="1">
    <source>
        <dbReference type="EMBL" id="CAO98061.1"/>
    </source>
</evidence>
<protein>
    <recommendedName>
        <fullName evidence="3">DUF4762 domain-containing protein</fullName>
    </recommendedName>
</protein>
<dbReference type="Proteomes" id="UP000001726">
    <property type="component" value="Chromosome"/>
</dbReference>
<dbReference type="KEGG" id="eta:ETA_30150"/>
<dbReference type="AlphaFoldDB" id="B2VCS0"/>
<sequence length="84" mass="9080">MPIFRRVLLHVVLLNVWRTEMKKMTAVEAATVVGGTCKTCEIKYQNVTSGGVTACKMITTCTDKHGTTTSMKDVNASNCGGILN</sequence>
<dbReference type="InterPro" id="IPR031882">
    <property type="entry name" value="DUF4762"/>
</dbReference>
<organism evidence="1 2">
    <name type="scientific">Erwinia tasmaniensis (strain DSM 17950 / CFBP 7177 / CIP 109463 / NCPPB 4357 / Et1/99)</name>
    <dbReference type="NCBI Taxonomy" id="465817"/>
    <lineage>
        <taxon>Bacteria</taxon>
        <taxon>Pseudomonadati</taxon>
        <taxon>Pseudomonadota</taxon>
        <taxon>Gammaproteobacteria</taxon>
        <taxon>Enterobacterales</taxon>
        <taxon>Erwiniaceae</taxon>
        <taxon>Erwinia</taxon>
    </lineage>
</organism>
<dbReference type="Pfam" id="PF15959">
    <property type="entry name" value="DUF4762"/>
    <property type="match status" value="1"/>
</dbReference>
<accession>B2VCS0</accession>
<dbReference type="STRING" id="465817.ETA_30150"/>
<gene>
    <name evidence="1" type="ordered locus">ETA_30150</name>
</gene>
<evidence type="ECO:0008006" key="3">
    <source>
        <dbReference type="Google" id="ProtNLM"/>
    </source>
</evidence>
<name>B2VCS0_ERWT9</name>
<evidence type="ECO:0000313" key="2">
    <source>
        <dbReference type="Proteomes" id="UP000001726"/>
    </source>
</evidence>
<dbReference type="EMBL" id="CU468135">
    <property type="protein sequence ID" value="CAO98061.1"/>
    <property type="molecule type" value="Genomic_DNA"/>
</dbReference>
<dbReference type="HOGENOM" id="CLU_192842_0_0_6"/>
<reference evidence="1 2" key="1">
    <citation type="journal article" date="2008" name="Environ. Microbiol.">
        <title>The genome of Erwinia tasmaniensis strain Et1/99, a non-pathogenic bacterium in the genus Erwinia.</title>
        <authorList>
            <person name="Kube M."/>
            <person name="Migdoll A.M."/>
            <person name="Mueller I."/>
            <person name="Kuhl H."/>
            <person name="Beck A."/>
            <person name="Reinhardt R."/>
            <person name="Geider K."/>
        </authorList>
    </citation>
    <scope>NUCLEOTIDE SEQUENCE [LARGE SCALE GENOMIC DNA]</scope>
    <source>
        <strain evidence="2">DSM 17950 / CFBP 7177 / CIP 109463 / NCPPB 4357 / Et1/99</strain>
    </source>
</reference>
<keyword evidence="2" id="KW-1185">Reference proteome</keyword>
<proteinExistence type="predicted"/>
<dbReference type="eggNOG" id="ENOG5032ZY8">
    <property type="taxonomic scope" value="Bacteria"/>
</dbReference>